<evidence type="ECO:0000256" key="8">
    <source>
        <dbReference type="ARBA" id="ARBA00023136"/>
    </source>
</evidence>
<feature type="transmembrane region" description="Helical" evidence="10">
    <location>
        <begin position="123"/>
        <end position="144"/>
    </location>
</feature>
<keyword evidence="4 10" id="KW-0812">Transmembrane</keyword>
<evidence type="ECO:0000256" key="1">
    <source>
        <dbReference type="ARBA" id="ARBA00004141"/>
    </source>
</evidence>
<dbReference type="EMBL" id="JAHLQT010010484">
    <property type="protein sequence ID" value="KAG7172643.1"/>
    <property type="molecule type" value="Genomic_DNA"/>
</dbReference>
<dbReference type="GO" id="GO:0009922">
    <property type="term" value="F:fatty acid elongase activity"/>
    <property type="evidence" value="ECO:0007669"/>
    <property type="project" value="UniProtKB-EC"/>
</dbReference>
<evidence type="ECO:0000256" key="7">
    <source>
        <dbReference type="ARBA" id="ARBA00023098"/>
    </source>
</evidence>
<evidence type="ECO:0000256" key="9">
    <source>
        <dbReference type="ARBA" id="ARBA00023160"/>
    </source>
</evidence>
<gene>
    <name evidence="12" type="primary">Elov-L5</name>
    <name evidence="12" type="ORF">Hamer_G006858</name>
</gene>
<proteinExistence type="inferred from homology"/>
<feature type="transmembrane region" description="Helical" evidence="10">
    <location>
        <begin position="85"/>
        <end position="103"/>
    </location>
</feature>
<accession>A0A8J5N3X9</accession>
<feature type="transmembrane region" description="Helical" evidence="10">
    <location>
        <begin position="236"/>
        <end position="255"/>
    </location>
</feature>
<dbReference type="GO" id="GO:0042761">
    <property type="term" value="P:very long-chain fatty acid biosynthetic process"/>
    <property type="evidence" value="ECO:0007669"/>
    <property type="project" value="TreeGrafter"/>
</dbReference>
<keyword evidence="6 10" id="KW-1133">Transmembrane helix</keyword>
<feature type="compositionally biased region" description="Polar residues" evidence="11">
    <location>
        <begin position="15"/>
        <end position="24"/>
    </location>
</feature>
<evidence type="ECO:0000313" key="12">
    <source>
        <dbReference type="EMBL" id="KAG7172643.1"/>
    </source>
</evidence>
<keyword evidence="5 10" id="KW-0276">Fatty acid metabolism</keyword>
<feature type="region of interest" description="Disordered" evidence="11">
    <location>
        <begin position="1"/>
        <end position="82"/>
    </location>
</feature>
<evidence type="ECO:0000256" key="11">
    <source>
        <dbReference type="SAM" id="MobiDB-lite"/>
    </source>
</evidence>
<keyword evidence="13" id="KW-1185">Reference proteome</keyword>
<dbReference type="GO" id="GO:0030148">
    <property type="term" value="P:sphingolipid biosynthetic process"/>
    <property type="evidence" value="ECO:0007669"/>
    <property type="project" value="TreeGrafter"/>
</dbReference>
<organism evidence="12 13">
    <name type="scientific">Homarus americanus</name>
    <name type="common">American lobster</name>
    <dbReference type="NCBI Taxonomy" id="6706"/>
    <lineage>
        <taxon>Eukaryota</taxon>
        <taxon>Metazoa</taxon>
        <taxon>Ecdysozoa</taxon>
        <taxon>Arthropoda</taxon>
        <taxon>Crustacea</taxon>
        <taxon>Multicrustacea</taxon>
        <taxon>Malacostraca</taxon>
        <taxon>Eumalacostraca</taxon>
        <taxon>Eucarida</taxon>
        <taxon>Decapoda</taxon>
        <taxon>Pleocyemata</taxon>
        <taxon>Astacidea</taxon>
        <taxon>Nephropoidea</taxon>
        <taxon>Nephropidae</taxon>
        <taxon>Homarus</taxon>
    </lineage>
</organism>
<dbReference type="AlphaFoldDB" id="A0A8J5N3X9"/>
<dbReference type="EC" id="2.3.1.199" evidence="10"/>
<dbReference type="GO" id="GO:0034626">
    <property type="term" value="P:fatty acid elongation, polyunsaturated fatty acid"/>
    <property type="evidence" value="ECO:0007669"/>
    <property type="project" value="TreeGrafter"/>
</dbReference>
<comment type="subcellular location">
    <subcellularLocation>
        <location evidence="1">Membrane</location>
        <topology evidence="1">Multi-pass membrane protein</topology>
    </subcellularLocation>
</comment>
<evidence type="ECO:0000256" key="3">
    <source>
        <dbReference type="ARBA" id="ARBA00022679"/>
    </source>
</evidence>
<protein>
    <recommendedName>
        <fullName evidence="10">Elongation of very long chain fatty acids protein</fullName>
        <ecNumber evidence="10">2.3.1.199</ecNumber>
    </recommendedName>
    <alternativeName>
        <fullName evidence="10">Very-long-chain 3-oxoacyl-CoA synthase</fullName>
    </alternativeName>
</protein>
<keyword evidence="2 10" id="KW-0444">Lipid biosynthesis</keyword>
<feature type="transmembrane region" description="Helical" evidence="10">
    <location>
        <begin position="210"/>
        <end position="229"/>
    </location>
</feature>
<dbReference type="GO" id="GO:0005789">
    <property type="term" value="C:endoplasmic reticulum membrane"/>
    <property type="evidence" value="ECO:0007669"/>
    <property type="project" value="TreeGrafter"/>
</dbReference>
<keyword evidence="7 10" id="KW-0443">Lipid metabolism</keyword>
<comment type="catalytic activity">
    <reaction evidence="10">
        <text>a very-long-chain acyl-CoA + malonyl-CoA + H(+) = a very-long-chain 3-oxoacyl-CoA + CO2 + CoA</text>
        <dbReference type="Rhea" id="RHEA:32727"/>
        <dbReference type="ChEBI" id="CHEBI:15378"/>
        <dbReference type="ChEBI" id="CHEBI:16526"/>
        <dbReference type="ChEBI" id="CHEBI:57287"/>
        <dbReference type="ChEBI" id="CHEBI:57384"/>
        <dbReference type="ChEBI" id="CHEBI:90725"/>
        <dbReference type="ChEBI" id="CHEBI:90736"/>
        <dbReference type="EC" id="2.3.1.199"/>
    </reaction>
</comment>
<evidence type="ECO:0000256" key="10">
    <source>
        <dbReference type="RuleBase" id="RU361115"/>
    </source>
</evidence>
<feature type="transmembrane region" description="Helical" evidence="10">
    <location>
        <begin position="299"/>
        <end position="320"/>
    </location>
</feature>
<dbReference type="PANTHER" id="PTHR11157:SF69">
    <property type="entry name" value="ELONGATION OF VERY LONG CHAIN FATTY ACIDS PROTEIN 7"/>
    <property type="match status" value="1"/>
</dbReference>
<evidence type="ECO:0000256" key="6">
    <source>
        <dbReference type="ARBA" id="ARBA00022989"/>
    </source>
</evidence>
<evidence type="ECO:0000256" key="2">
    <source>
        <dbReference type="ARBA" id="ARBA00022516"/>
    </source>
</evidence>
<dbReference type="GO" id="GO:0019367">
    <property type="term" value="P:fatty acid elongation, saturated fatty acid"/>
    <property type="evidence" value="ECO:0007669"/>
    <property type="project" value="TreeGrafter"/>
</dbReference>
<feature type="compositionally biased region" description="Basic and acidic residues" evidence="11">
    <location>
        <begin position="59"/>
        <end position="72"/>
    </location>
</feature>
<feature type="transmembrane region" description="Helical" evidence="10">
    <location>
        <begin position="156"/>
        <end position="177"/>
    </location>
</feature>
<sequence>MGMTPKPLTEKTSPRDLNSCQGNLTPLIMNQKHDPDNEPDSRRRQDHYIDHKVHHSDHKHQDKDLKPLKDHNSTPSEDADNENKLWSNGCGAALAILFLYLYGNVLVMDQMPVDPRVQSWYFVTSPTPILLISLAYIAGVTWAGPRLMRHRQPIKNLKSVMIIYNAFQVIFSTYLFYEAGMAGWFGSYSFLCQPCDFSDSPSAVRMLHTAYWYNFSKFVDFLDTVFFVLNKKYSHISLLHVSHHALMPLGVWYGVRHEPGGQTTFFGFLNTFVHIVMYLYYLLAALGPRVRPFLWWKKYLTSLQMVQFVAMFLHAALTIVTGCPVGIQLMKLVFGLAVIFLILFTDFYIKAYRDKMRGTITCVPKLSSIYNQEQNGQINGKAVDAVYKKSFSHKFE</sequence>
<dbReference type="Proteomes" id="UP000747542">
    <property type="component" value="Unassembled WGS sequence"/>
</dbReference>
<comment type="similarity">
    <text evidence="10">Belongs to the ELO family.</text>
</comment>
<feature type="transmembrane region" description="Helical" evidence="10">
    <location>
        <begin position="332"/>
        <end position="349"/>
    </location>
</feature>
<keyword evidence="3 10" id="KW-0808">Transferase</keyword>
<evidence type="ECO:0000256" key="5">
    <source>
        <dbReference type="ARBA" id="ARBA00022832"/>
    </source>
</evidence>
<keyword evidence="9 10" id="KW-0275">Fatty acid biosynthesis</keyword>
<keyword evidence="8 10" id="KW-0472">Membrane</keyword>
<evidence type="ECO:0000313" key="13">
    <source>
        <dbReference type="Proteomes" id="UP000747542"/>
    </source>
</evidence>
<evidence type="ECO:0000256" key="4">
    <source>
        <dbReference type="ARBA" id="ARBA00022692"/>
    </source>
</evidence>
<comment type="caution">
    <text evidence="10">Lacks conserved residue(s) required for the propagation of feature annotation.</text>
</comment>
<feature type="transmembrane region" description="Helical" evidence="10">
    <location>
        <begin position="267"/>
        <end position="287"/>
    </location>
</feature>
<dbReference type="InterPro" id="IPR002076">
    <property type="entry name" value="ELO_fam"/>
</dbReference>
<dbReference type="PANTHER" id="PTHR11157">
    <property type="entry name" value="FATTY ACID ACYL TRANSFERASE-RELATED"/>
    <property type="match status" value="1"/>
</dbReference>
<comment type="caution">
    <text evidence="12">The sequence shown here is derived from an EMBL/GenBank/DDBJ whole genome shotgun (WGS) entry which is preliminary data.</text>
</comment>
<feature type="compositionally biased region" description="Basic and acidic residues" evidence="11">
    <location>
        <begin position="31"/>
        <end position="51"/>
    </location>
</feature>
<reference evidence="12" key="1">
    <citation type="journal article" date="2021" name="Sci. Adv.">
        <title>The American lobster genome reveals insights on longevity, neural, and immune adaptations.</title>
        <authorList>
            <person name="Polinski J.M."/>
            <person name="Zimin A.V."/>
            <person name="Clark K.F."/>
            <person name="Kohn A.B."/>
            <person name="Sadowski N."/>
            <person name="Timp W."/>
            <person name="Ptitsyn A."/>
            <person name="Khanna P."/>
            <person name="Romanova D.Y."/>
            <person name="Williams P."/>
            <person name="Greenwood S.J."/>
            <person name="Moroz L.L."/>
            <person name="Walt D.R."/>
            <person name="Bodnar A.G."/>
        </authorList>
    </citation>
    <scope>NUCLEOTIDE SEQUENCE</scope>
    <source>
        <strain evidence="12">GMGI-L3</strain>
    </source>
</reference>
<name>A0A8J5N3X9_HOMAM</name>
<dbReference type="Pfam" id="PF01151">
    <property type="entry name" value="ELO"/>
    <property type="match status" value="1"/>
</dbReference>
<dbReference type="GO" id="GO:0034625">
    <property type="term" value="P:fatty acid elongation, monounsaturated fatty acid"/>
    <property type="evidence" value="ECO:0007669"/>
    <property type="project" value="TreeGrafter"/>
</dbReference>